<dbReference type="InterPro" id="IPR058934">
    <property type="entry name" value="YMC020W-like"/>
</dbReference>
<sequence length="628" mass="68707">MAPRKRARPDASNKNGKDSLPSTPLSQSTEVASLLPNDLSSPSVQLKKPDRLNSSDSTASYNAKRTNSWYGVSKSSPSIQVARENIMGNTRRSEAAADFSRFGKNKSDTPTDHDSQSAGTLRTIAKTTTEAQQDELASFVKHPESINANHVIENTAATSALVSPTTENVSRMPTKPSSLFSWLNRSTVQGQSELANNNTETHQNTLETTESIQRQDAEAELPLEAPEPKKQTSSWFGLWSSSAIPTAQETVQEGLANEDTIGREPKTKENEDLMQDAPTLSAPVPTTAKPSAWAFWSRGSAPQKAGENASSTEQGEFAVMGDGSEACPRRSSVEINEENSNKKDLPIKFSLERLPKGARATTTKKDPPLSMDIDGPFTAHPTKLIDLGVITNSRVGVCAMAGVNLGPFSDYKSGMGILMESAAELWQFSDQGSEVSKRYEQALKTVVDYGARITYIGSIDDQLVPLVSALHGPVSHPYIFRAVFIDGRNHAPDFLAHLIGFVLKLRNLGISDSGLIRELSVPLAGSLYSGEGHSRLYNDDQVYDLAVSHTLETTSVSGVPCEIQKYEGITNPNPYVLPWIMRGLLEEEFVKRNFEETAELLKQFDDWTPTTKALKDVKYRLEAIRSRL</sequence>
<proteinExistence type="predicted"/>
<evidence type="ECO:0000256" key="1">
    <source>
        <dbReference type="SAM" id="MobiDB-lite"/>
    </source>
</evidence>
<evidence type="ECO:0000313" key="4">
    <source>
        <dbReference type="Proteomes" id="UP000286045"/>
    </source>
</evidence>
<dbReference type="Pfam" id="PF26147">
    <property type="entry name" value="AB_HYDROLASE_YMC0-YMC35"/>
    <property type="match status" value="1"/>
</dbReference>
<protein>
    <recommendedName>
        <fullName evidence="2">YMC020W-like alpha/beta hydrolase domain-containing protein</fullName>
    </recommendedName>
</protein>
<comment type="caution">
    <text evidence="3">The sequence shown here is derived from an EMBL/GenBank/DDBJ whole genome shotgun (WGS) entry which is preliminary data.</text>
</comment>
<dbReference type="Proteomes" id="UP000286045">
    <property type="component" value="Unassembled WGS sequence"/>
</dbReference>
<dbReference type="PANTHER" id="PTHR47349">
    <property type="entry name" value="CHROMOSOME 8, WHOLE GENOME SHOTGUN SEQUENCE"/>
    <property type="match status" value="1"/>
</dbReference>
<name>A0A439D230_9PEZI</name>
<dbReference type="PANTHER" id="PTHR47349:SF1">
    <property type="entry name" value="AER328WP"/>
    <property type="match status" value="1"/>
</dbReference>
<feature type="compositionally biased region" description="Polar residues" evidence="1">
    <location>
        <begin position="54"/>
        <end position="76"/>
    </location>
</feature>
<feature type="compositionally biased region" description="Basic and acidic residues" evidence="1">
    <location>
        <begin position="8"/>
        <end position="17"/>
    </location>
</feature>
<feature type="compositionally biased region" description="Polar residues" evidence="1">
    <location>
        <begin position="20"/>
        <end position="31"/>
    </location>
</feature>
<dbReference type="EMBL" id="RYZI01000197">
    <property type="protein sequence ID" value="RWA08495.1"/>
    <property type="molecule type" value="Genomic_DNA"/>
</dbReference>
<keyword evidence="4" id="KW-1185">Reference proteome</keyword>
<gene>
    <name evidence="3" type="ORF">EKO27_g6605</name>
</gene>
<dbReference type="AlphaFoldDB" id="A0A439D230"/>
<feature type="region of interest" description="Disordered" evidence="1">
    <location>
        <begin position="253"/>
        <end position="286"/>
    </location>
</feature>
<reference evidence="3 4" key="1">
    <citation type="submission" date="2018-12" db="EMBL/GenBank/DDBJ databases">
        <title>Draft genome sequence of Xylaria grammica IHI A82.</title>
        <authorList>
            <person name="Buettner E."/>
            <person name="Kellner H."/>
        </authorList>
    </citation>
    <scope>NUCLEOTIDE SEQUENCE [LARGE SCALE GENOMIC DNA]</scope>
    <source>
        <strain evidence="3 4">IHI A82</strain>
    </source>
</reference>
<accession>A0A439D230</accession>
<evidence type="ECO:0000313" key="3">
    <source>
        <dbReference type="EMBL" id="RWA08495.1"/>
    </source>
</evidence>
<evidence type="ECO:0000259" key="2">
    <source>
        <dbReference type="Pfam" id="PF26147"/>
    </source>
</evidence>
<feature type="region of interest" description="Disordered" evidence="1">
    <location>
        <begin position="321"/>
        <end position="341"/>
    </location>
</feature>
<organism evidence="3 4">
    <name type="scientific">Xylaria grammica</name>
    <dbReference type="NCBI Taxonomy" id="363999"/>
    <lineage>
        <taxon>Eukaryota</taxon>
        <taxon>Fungi</taxon>
        <taxon>Dikarya</taxon>
        <taxon>Ascomycota</taxon>
        <taxon>Pezizomycotina</taxon>
        <taxon>Sordariomycetes</taxon>
        <taxon>Xylariomycetidae</taxon>
        <taxon>Xylariales</taxon>
        <taxon>Xylariaceae</taxon>
        <taxon>Xylaria</taxon>
    </lineage>
</organism>
<feature type="compositionally biased region" description="Basic and acidic residues" evidence="1">
    <location>
        <begin position="260"/>
        <end position="271"/>
    </location>
</feature>
<dbReference type="InterPro" id="IPR058933">
    <property type="entry name" value="YMC020W-like_ab_hydrolase"/>
</dbReference>
<feature type="region of interest" description="Disordered" evidence="1">
    <location>
        <begin position="89"/>
        <end position="118"/>
    </location>
</feature>
<feature type="region of interest" description="Disordered" evidence="1">
    <location>
        <begin position="1"/>
        <end position="76"/>
    </location>
</feature>
<feature type="domain" description="YMC020W-like alpha/beta hydrolase" evidence="2">
    <location>
        <begin position="382"/>
        <end position="588"/>
    </location>
</feature>
<feature type="compositionally biased region" description="Basic and acidic residues" evidence="1">
    <location>
        <begin position="105"/>
        <end position="115"/>
    </location>
</feature>